<dbReference type="Pfam" id="PF10076">
    <property type="entry name" value="Phage_Mu_Gp48"/>
    <property type="match status" value="1"/>
</dbReference>
<name>A0A0H3AZ04_YERPY</name>
<reference evidence="1" key="1">
    <citation type="submission" date="2008-02" db="EMBL/GenBank/DDBJ databases">
        <title>Complete sequence of Yersinia pseudotuberculosis YPIII.</title>
        <authorList>
            <consortium name="US DOE Joint Genome Institute"/>
            <person name="Challacombe J.F."/>
            <person name="Bruce D."/>
            <person name="Detter J.C."/>
            <person name="Green L."/>
            <person name="Land M."/>
            <person name="Munk C."/>
            <person name="Lindler L.E."/>
            <person name="Nikolich M.P."/>
            <person name="Brettin T."/>
        </authorList>
    </citation>
    <scope>NUCLEOTIDE SEQUENCE</scope>
    <source>
        <strain evidence="1">YPIII</strain>
    </source>
</reference>
<dbReference type="PATRIC" id="fig|502800.11.peg.791"/>
<sequence>MTFSTLLGLLLPPVAYDSQQPKIHAEMQAEGNELDTASLLANAVLGGVTPFYANSLIADWERVLDITAEPEASYQQRLQVVLIKLSEFGGLSIPYFKRIAVSAGYQITIDELEPFRAGVNRAGDVIMAPEVIWVWRVNVFGSKTQTFRFRAGISAAGERLSSFSDTVIENVFNNLKPAHTFCYFTYQES</sequence>
<accession>A0A0H3AZ04</accession>
<gene>
    <name evidence="1" type="ordered locus">YPK_0184</name>
</gene>
<dbReference type="AlphaFoldDB" id="A0A0H3AZ04"/>
<organism evidence="1">
    <name type="scientific">Yersinia pseudotuberculosis serotype O:3 (strain YPIII)</name>
    <dbReference type="NCBI Taxonomy" id="502800"/>
    <lineage>
        <taxon>Bacteria</taxon>
        <taxon>Pseudomonadati</taxon>
        <taxon>Pseudomonadota</taxon>
        <taxon>Gammaproteobacteria</taxon>
        <taxon>Enterobacterales</taxon>
        <taxon>Yersiniaceae</taxon>
        <taxon>Yersinia</taxon>
    </lineage>
</organism>
<dbReference type="RefSeq" id="WP_012303386.1">
    <property type="nucleotide sequence ID" value="NZ_CP009792.1"/>
</dbReference>
<protein>
    <recommendedName>
        <fullName evidence="2">Phage tail protein</fullName>
    </recommendedName>
</protein>
<proteinExistence type="predicted"/>
<dbReference type="EMBL" id="CP000950">
    <property type="protein sequence ID" value="ACA66497.1"/>
    <property type="molecule type" value="Genomic_DNA"/>
</dbReference>
<dbReference type="KEGG" id="ypy:YPK_0184"/>
<evidence type="ECO:0000313" key="1">
    <source>
        <dbReference type="EMBL" id="ACA66497.1"/>
    </source>
</evidence>
<evidence type="ECO:0008006" key="2">
    <source>
        <dbReference type="Google" id="ProtNLM"/>
    </source>
</evidence>
<dbReference type="InterPro" id="IPR018755">
    <property type="entry name" value="Phage_Mu_Gp48"/>
</dbReference>